<keyword evidence="5" id="KW-0539">Nucleus</keyword>
<evidence type="ECO:0000256" key="3">
    <source>
        <dbReference type="ARBA" id="ARBA00023015"/>
    </source>
</evidence>
<evidence type="ECO:0000313" key="9">
    <source>
        <dbReference type="Proteomes" id="UP000799324"/>
    </source>
</evidence>
<dbReference type="GO" id="GO:0005634">
    <property type="term" value="C:nucleus"/>
    <property type="evidence" value="ECO:0007669"/>
    <property type="project" value="UniProtKB-SubCell"/>
</dbReference>
<dbReference type="InterPro" id="IPR038491">
    <property type="entry name" value="Velvet_dom_sf"/>
</dbReference>
<feature type="region of interest" description="Disordered" evidence="6">
    <location>
        <begin position="217"/>
        <end position="280"/>
    </location>
</feature>
<dbReference type="AlphaFoldDB" id="A0A6A6TH38"/>
<dbReference type="Proteomes" id="UP000799324">
    <property type="component" value="Unassembled WGS sequence"/>
</dbReference>
<feature type="region of interest" description="Disordered" evidence="6">
    <location>
        <begin position="338"/>
        <end position="460"/>
    </location>
</feature>
<feature type="region of interest" description="Disordered" evidence="6">
    <location>
        <begin position="1"/>
        <end position="41"/>
    </location>
</feature>
<keyword evidence="3" id="KW-0805">Transcription regulation</keyword>
<comment type="subcellular location">
    <subcellularLocation>
        <location evidence="1">Nucleus</location>
    </subcellularLocation>
</comment>
<keyword evidence="9" id="KW-1185">Reference proteome</keyword>
<dbReference type="InterPro" id="IPR037525">
    <property type="entry name" value="Velvet_dom"/>
</dbReference>
<dbReference type="OrthoDB" id="5599552at2759"/>
<dbReference type="PANTHER" id="PTHR33572">
    <property type="entry name" value="SPORE DEVELOPMENT REGULATOR VOSA"/>
    <property type="match status" value="1"/>
</dbReference>
<name>A0A6A6TH38_9PLEO</name>
<dbReference type="Gene3D" id="2.60.40.3960">
    <property type="entry name" value="Velvet domain"/>
    <property type="match status" value="1"/>
</dbReference>
<protein>
    <recommendedName>
        <fullName evidence="7">Velvet domain-containing protein</fullName>
    </recommendedName>
</protein>
<keyword evidence="2" id="KW-0749">Sporulation</keyword>
<dbReference type="InterPro" id="IPR021740">
    <property type="entry name" value="Velvet"/>
</dbReference>
<organism evidence="8 9">
    <name type="scientific">Lophiostoma macrostomum CBS 122681</name>
    <dbReference type="NCBI Taxonomy" id="1314788"/>
    <lineage>
        <taxon>Eukaryota</taxon>
        <taxon>Fungi</taxon>
        <taxon>Dikarya</taxon>
        <taxon>Ascomycota</taxon>
        <taxon>Pezizomycotina</taxon>
        <taxon>Dothideomycetes</taxon>
        <taxon>Pleosporomycetidae</taxon>
        <taxon>Pleosporales</taxon>
        <taxon>Lophiostomataceae</taxon>
        <taxon>Lophiostoma</taxon>
    </lineage>
</organism>
<dbReference type="Pfam" id="PF11754">
    <property type="entry name" value="Velvet"/>
    <property type="match status" value="2"/>
</dbReference>
<evidence type="ECO:0000256" key="4">
    <source>
        <dbReference type="ARBA" id="ARBA00023163"/>
    </source>
</evidence>
<gene>
    <name evidence="8" type="ORF">K491DRAFT_714063</name>
</gene>
<feature type="compositionally biased region" description="Polar residues" evidence="6">
    <location>
        <begin position="448"/>
        <end position="460"/>
    </location>
</feature>
<feature type="compositionally biased region" description="Polar residues" evidence="6">
    <location>
        <begin position="228"/>
        <end position="244"/>
    </location>
</feature>
<sequence length="460" mass="50526">MPRVSSGSHLSRYERSPPPVQRSLSITVRTATNREPDSGDVTLTLRQQPKEALITTEGKEKARKPVDPPPIIQLTVKPHAEPAQHFLQSPYLFMCTSLYKAEKDEAWDISGNKSLAGSLVSSLHRLKDVDNKDGGFFVFGDISCKVQGSFRLHFSLFDLRKDTNEVQYLGCITSDIFRVLLPKDFKGMDESTYLSRAFSDQGVRLRLRKEPRAMMGNKRSYPYGAVDTPQTSTTIRPNTQTYSDYSPEEAPATKRYRPESNDARRDTYSDPTTASGTSFASQYAPAQYSIGRSSIPPAYSLGSPYPNFGSLTTGSTAPYQFARPLSGLPSNHATIPNIPSHHSSLGTFTSNHSPVPNYTSNQSPIPNISSTPMPNVPSNHSPTPHISSNHDYSMLSTSGAALGSNTTTSQPYADLHHQSYSSVEDYEQPRGPASSLSFPDDATGLPTYRTTTSNVGTMYE</sequence>
<evidence type="ECO:0000313" key="8">
    <source>
        <dbReference type="EMBL" id="KAF2657934.1"/>
    </source>
</evidence>
<evidence type="ECO:0000256" key="1">
    <source>
        <dbReference type="ARBA" id="ARBA00004123"/>
    </source>
</evidence>
<dbReference type="PANTHER" id="PTHR33572:SF18">
    <property type="entry name" value="SPORE DEVELOPMENT REGULATOR VOSA"/>
    <property type="match status" value="1"/>
</dbReference>
<evidence type="ECO:0000259" key="7">
    <source>
        <dbReference type="PROSITE" id="PS51821"/>
    </source>
</evidence>
<evidence type="ECO:0000256" key="5">
    <source>
        <dbReference type="ARBA" id="ARBA00023242"/>
    </source>
</evidence>
<dbReference type="PROSITE" id="PS51821">
    <property type="entry name" value="VELVET"/>
    <property type="match status" value="1"/>
</dbReference>
<accession>A0A6A6TH38</accession>
<evidence type="ECO:0000256" key="6">
    <source>
        <dbReference type="SAM" id="MobiDB-lite"/>
    </source>
</evidence>
<feature type="domain" description="Velvet" evidence="7">
    <location>
        <begin position="33"/>
        <end position="208"/>
    </location>
</feature>
<reference evidence="8" key="1">
    <citation type="journal article" date="2020" name="Stud. Mycol.">
        <title>101 Dothideomycetes genomes: a test case for predicting lifestyles and emergence of pathogens.</title>
        <authorList>
            <person name="Haridas S."/>
            <person name="Albert R."/>
            <person name="Binder M."/>
            <person name="Bloem J."/>
            <person name="Labutti K."/>
            <person name="Salamov A."/>
            <person name="Andreopoulos B."/>
            <person name="Baker S."/>
            <person name="Barry K."/>
            <person name="Bills G."/>
            <person name="Bluhm B."/>
            <person name="Cannon C."/>
            <person name="Castanera R."/>
            <person name="Culley D."/>
            <person name="Daum C."/>
            <person name="Ezra D."/>
            <person name="Gonzalez J."/>
            <person name="Henrissat B."/>
            <person name="Kuo A."/>
            <person name="Liang C."/>
            <person name="Lipzen A."/>
            <person name="Lutzoni F."/>
            <person name="Magnuson J."/>
            <person name="Mondo S."/>
            <person name="Nolan M."/>
            <person name="Ohm R."/>
            <person name="Pangilinan J."/>
            <person name="Park H.-J."/>
            <person name="Ramirez L."/>
            <person name="Alfaro M."/>
            <person name="Sun H."/>
            <person name="Tritt A."/>
            <person name="Yoshinaga Y."/>
            <person name="Zwiers L.-H."/>
            <person name="Turgeon B."/>
            <person name="Goodwin S."/>
            <person name="Spatafora J."/>
            <person name="Crous P."/>
            <person name="Grigoriev I."/>
        </authorList>
    </citation>
    <scope>NUCLEOTIDE SEQUENCE</scope>
    <source>
        <strain evidence="8">CBS 122681</strain>
    </source>
</reference>
<proteinExistence type="predicted"/>
<feature type="compositionally biased region" description="Polar residues" evidence="6">
    <location>
        <begin position="22"/>
        <end position="31"/>
    </location>
</feature>
<dbReference type="GO" id="GO:0030435">
    <property type="term" value="P:sporulation resulting in formation of a cellular spore"/>
    <property type="evidence" value="ECO:0007669"/>
    <property type="project" value="UniProtKB-KW"/>
</dbReference>
<feature type="compositionally biased region" description="Polar residues" evidence="6">
    <location>
        <begin position="340"/>
        <end position="411"/>
    </location>
</feature>
<evidence type="ECO:0000256" key="2">
    <source>
        <dbReference type="ARBA" id="ARBA00022969"/>
    </source>
</evidence>
<keyword evidence="4" id="KW-0804">Transcription</keyword>
<feature type="compositionally biased region" description="Polar residues" evidence="6">
    <location>
        <begin position="269"/>
        <end position="280"/>
    </location>
</feature>
<feature type="compositionally biased region" description="Basic and acidic residues" evidence="6">
    <location>
        <begin position="256"/>
        <end position="268"/>
    </location>
</feature>
<dbReference type="EMBL" id="MU004320">
    <property type="protein sequence ID" value="KAF2657934.1"/>
    <property type="molecule type" value="Genomic_DNA"/>
</dbReference>